<keyword evidence="4 6" id="KW-0238">DNA-binding</keyword>
<dbReference type="GO" id="GO:0005737">
    <property type="term" value="C:cytoplasm"/>
    <property type="evidence" value="ECO:0007669"/>
    <property type="project" value="TreeGrafter"/>
</dbReference>
<sequence length="745" mass="82750">MAETIITTEYSSEMRKSFINYSMSVITARAVPDVRDGLKPVQRRVLFAMDELGLNADKPHRKSARIVGDAMGKYHPHGDSSIYDALVVLSQDFKKGMALVDGHGNFGSIEGDGAAAMRYTEARLKKFTQEVYLADLDKNIVDFVPNFDETEKEPSVLPVRVPNFLINGSEGIAVGMTTSTPPHNLGEIINAEKLLMEFPNATTADLLDIIEGPDFPTGGIVTNKDELLSIYETGRGKIRIRGKAEIVRGKRKSDRDKIVITEIPYTMVGANIGKFLSDVAALAESRKLPDIVDISNQSSKEGIRIEIELKKGADAERILAGLYKKTKLEDTFGVNMLAIVDGRPEVLGLKEVLTHHIQFLVDINTRKYTSLLEKEKNKREIQEGLIRAVDVIDLIIEIIRGSKTLKMAKACLSEGITEGINFRTEKSRRQAAKLLFTEAQATAILELRLSKLIGLELQALLDEHKKTIAKIASYERILGSKKAMYQTIEKELDSIREHYQVPRRTKVTNASLAVFEEEPAVVSDVVFVMNRFGYVKLVDKALFDKNEEQLRSENVRFVPCKTNSRLAVFTKEGILHYLKADAIPLGKVKDKGAPIDNLCNYSSADETILTVFSDEDIKEKTLIFVTKNGLVRKTLGAELISIKKMIAAAKLGEGDALVAILDASKELVAVVTNKKHAIKFSTEEVPLQKKTAAGTRALKLEEGEEVVFADSFDAKEKVFAEVQGRKIELSKLTKKKRDAKPEQVK</sequence>
<dbReference type="Gene3D" id="3.90.199.10">
    <property type="entry name" value="Topoisomerase II, domain 5"/>
    <property type="match status" value="1"/>
</dbReference>
<dbReference type="Gene3D" id="2.120.10.90">
    <property type="entry name" value="DNA gyrase/topoisomerase IV, subunit A, C-terminal"/>
    <property type="match status" value="1"/>
</dbReference>
<dbReference type="GO" id="GO:0006265">
    <property type="term" value="P:DNA topological change"/>
    <property type="evidence" value="ECO:0007669"/>
    <property type="project" value="UniProtKB-UniRule"/>
</dbReference>
<dbReference type="Pfam" id="PF00521">
    <property type="entry name" value="DNA_topoisoIV"/>
    <property type="match status" value="1"/>
</dbReference>
<dbReference type="GO" id="GO:0003677">
    <property type="term" value="F:DNA binding"/>
    <property type="evidence" value="ECO:0007669"/>
    <property type="project" value="UniProtKB-UniRule"/>
</dbReference>
<evidence type="ECO:0000256" key="3">
    <source>
        <dbReference type="ARBA" id="ARBA00023029"/>
    </source>
</evidence>
<dbReference type="GO" id="GO:0005524">
    <property type="term" value="F:ATP binding"/>
    <property type="evidence" value="ECO:0007669"/>
    <property type="project" value="InterPro"/>
</dbReference>
<dbReference type="SMART" id="SM00434">
    <property type="entry name" value="TOP4c"/>
    <property type="match status" value="1"/>
</dbReference>
<dbReference type="InterPro" id="IPR013757">
    <property type="entry name" value="Topo_IIA_A_a_sf"/>
</dbReference>
<comment type="catalytic activity">
    <reaction evidence="1 6">
        <text>ATP-dependent breakage, passage and rejoining of double-stranded DNA.</text>
        <dbReference type="EC" id="5.6.2.2"/>
    </reaction>
</comment>
<keyword evidence="5 6" id="KW-0413">Isomerase</keyword>
<keyword evidence="9" id="KW-1185">Reference proteome</keyword>
<dbReference type="RefSeq" id="WP_308732574.1">
    <property type="nucleotide sequence ID" value="NZ_JAJEQN010000068.1"/>
</dbReference>
<evidence type="ECO:0000256" key="2">
    <source>
        <dbReference type="ARBA" id="ARBA00012895"/>
    </source>
</evidence>
<evidence type="ECO:0000313" key="8">
    <source>
        <dbReference type="EMBL" id="MCC2223064.1"/>
    </source>
</evidence>
<gene>
    <name evidence="8" type="ORF">LKD48_15800</name>
</gene>
<dbReference type="InterPro" id="IPR013760">
    <property type="entry name" value="Topo_IIA-like_dom_sf"/>
</dbReference>
<dbReference type="EMBL" id="JAJEQN010000068">
    <property type="protein sequence ID" value="MCC2223064.1"/>
    <property type="molecule type" value="Genomic_DNA"/>
</dbReference>
<dbReference type="Proteomes" id="UP001198200">
    <property type="component" value="Unassembled WGS sequence"/>
</dbReference>
<evidence type="ECO:0000313" key="9">
    <source>
        <dbReference type="Proteomes" id="UP001198200"/>
    </source>
</evidence>
<organism evidence="8 9">
    <name type="scientific">Anthropogastromicrobium aceti</name>
    <dbReference type="NCBI Taxonomy" id="2981768"/>
    <lineage>
        <taxon>Bacteria</taxon>
        <taxon>Bacillati</taxon>
        <taxon>Bacillota</taxon>
        <taxon>Clostridia</taxon>
        <taxon>Lachnospirales</taxon>
        <taxon>Lachnospiraceae</taxon>
        <taxon>Anthropogastromicrobium</taxon>
    </lineage>
</organism>
<dbReference type="InterPro" id="IPR006691">
    <property type="entry name" value="GyrA/parC_rep"/>
</dbReference>
<proteinExistence type="predicted"/>
<accession>A0AAE3E6X2</accession>
<comment type="caution">
    <text evidence="8">The sequence shown here is derived from an EMBL/GenBank/DDBJ whole genome shotgun (WGS) entry which is preliminary data.</text>
</comment>
<dbReference type="Gene3D" id="3.30.1360.40">
    <property type="match status" value="1"/>
</dbReference>
<feature type="domain" description="Topo IIA-type catalytic" evidence="7">
    <location>
        <begin position="31"/>
        <end position="525"/>
    </location>
</feature>
<dbReference type="InterPro" id="IPR050220">
    <property type="entry name" value="Type_II_DNA_Topoisomerases"/>
</dbReference>
<evidence type="ECO:0000256" key="6">
    <source>
        <dbReference type="PROSITE-ProRule" id="PRU01384"/>
    </source>
</evidence>
<dbReference type="PROSITE" id="PS52040">
    <property type="entry name" value="TOPO_IIA"/>
    <property type="match status" value="1"/>
</dbReference>
<evidence type="ECO:0000256" key="1">
    <source>
        <dbReference type="ARBA" id="ARBA00000185"/>
    </source>
</evidence>
<evidence type="ECO:0000256" key="4">
    <source>
        <dbReference type="ARBA" id="ARBA00023125"/>
    </source>
</evidence>
<evidence type="ECO:0000259" key="7">
    <source>
        <dbReference type="PROSITE" id="PS52040"/>
    </source>
</evidence>
<name>A0AAE3E6X2_9FIRM</name>
<dbReference type="InterPro" id="IPR002205">
    <property type="entry name" value="Topo_IIA_dom_A"/>
</dbReference>
<dbReference type="InterPro" id="IPR013758">
    <property type="entry name" value="Topo_IIA_A/C_ab"/>
</dbReference>
<dbReference type="AlphaFoldDB" id="A0AAE3E6X2"/>
<dbReference type="CDD" id="cd00187">
    <property type="entry name" value="TOP4c"/>
    <property type="match status" value="1"/>
</dbReference>
<reference evidence="8 9" key="1">
    <citation type="submission" date="2021-10" db="EMBL/GenBank/DDBJ databases">
        <title>Anaerobic single-cell dispensing facilitates the cultivation of human gut bacteria.</title>
        <authorList>
            <person name="Afrizal A."/>
        </authorList>
    </citation>
    <scope>NUCLEOTIDE SEQUENCE [LARGE SCALE GENOMIC DNA]</scope>
    <source>
        <strain evidence="8 9">CLA-AA-H224</strain>
    </source>
</reference>
<dbReference type="Pfam" id="PF03989">
    <property type="entry name" value="DNA_gyraseA_C"/>
    <property type="match status" value="2"/>
</dbReference>
<keyword evidence="3 6" id="KW-0799">Topoisomerase</keyword>
<dbReference type="PANTHER" id="PTHR43493">
    <property type="entry name" value="DNA GYRASE/TOPOISOMERASE SUBUNIT A"/>
    <property type="match status" value="1"/>
</dbReference>
<dbReference type="Gene3D" id="1.10.268.10">
    <property type="entry name" value="Topoisomerase, domain 3"/>
    <property type="match status" value="1"/>
</dbReference>
<feature type="active site" description="O-(5'-phospho-DNA)-tyrosine intermediate" evidence="6">
    <location>
        <position position="119"/>
    </location>
</feature>
<dbReference type="NCBIfam" id="NF004044">
    <property type="entry name" value="PRK05561.1"/>
    <property type="match status" value="1"/>
</dbReference>
<evidence type="ECO:0000256" key="5">
    <source>
        <dbReference type="ARBA" id="ARBA00023235"/>
    </source>
</evidence>
<dbReference type="SUPFAM" id="SSF101904">
    <property type="entry name" value="GyrA/ParC C-terminal domain-like"/>
    <property type="match status" value="1"/>
</dbReference>
<dbReference type="PANTHER" id="PTHR43493:SF9">
    <property type="entry name" value="DNA TOPOISOMERASE 4 SUBUNIT A"/>
    <property type="match status" value="1"/>
</dbReference>
<dbReference type="InterPro" id="IPR035516">
    <property type="entry name" value="Gyrase/topoIV_suA_C"/>
</dbReference>
<dbReference type="SUPFAM" id="SSF56719">
    <property type="entry name" value="Type II DNA topoisomerase"/>
    <property type="match status" value="1"/>
</dbReference>
<protein>
    <recommendedName>
        <fullName evidence="2">DNA topoisomerase (ATP-hydrolyzing)</fullName>
        <ecNumber evidence="2">5.6.2.2</ecNumber>
    </recommendedName>
</protein>
<dbReference type="EC" id="5.6.2.2" evidence="2"/>
<dbReference type="GO" id="GO:0009330">
    <property type="term" value="C:DNA topoisomerase type II (double strand cut, ATP-hydrolyzing) complex"/>
    <property type="evidence" value="ECO:0007669"/>
    <property type="project" value="TreeGrafter"/>
</dbReference>
<dbReference type="GO" id="GO:0034335">
    <property type="term" value="F:DNA negative supercoiling activity"/>
    <property type="evidence" value="ECO:0007669"/>
    <property type="project" value="UniProtKB-ARBA"/>
</dbReference>